<evidence type="ECO:0000256" key="2">
    <source>
        <dbReference type="ARBA" id="ARBA00022679"/>
    </source>
</evidence>
<dbReference type="PANTHER" id="PTHR24351">
    <property type="entry name" value="RIBOSOMAL PROTEIN S6 KINASE"/>
    <property type="match status" value="1"/>
</dbReference>
<gene>
    <name evidence="10" type="ORF">QR46_3894</name>
</gene>
<evidence type="ECO:0000256" key="1">
    <source>
        <dbReference type="ARBA" id="ARBA00022527"/>
    </source>
</evidence>
<feature type="domain" description="Protein kinase" evidence="8">
    <location>
        <begin position="44"/>
        <end position="303"/>
    </location>
</feature>
<comment type="caution">
    <text evidence="10">The sequence shown here is derived from an EMBL/GenBank/DDBJ whole genome shotgun (WGS) entry which is preliminary data.</text>
</comment>
<dbReference type="EMBL" id="JXTI01000134">
    <property type="protein sequence ID" value="KWX12120.1"/>
    <property type="molecule type" value="Genomic_DNA"/>
</dbReference>
<keyword evidence="1" id="KW-0723">Serine/threonine-protein kinase</keyword>
<keyword evidence="2" id="KW-0808">Transferase</keyword>
<dbReference type="InterPro" id="IPR000961">
    <property type="entry name" value="AGC-kinase_C"/>
</dbReference>
<dbReference type="InterPro" id="IPR011009">
    <property type="entry name" value="Kinase-like_dom_sf"/>
</dbReference>
<evidence type="ECO:0000259" key="9">
    <source>
        <dbReference type="PROSITE" id="PS51285"/>
    </source>
</evidence>
<dbReference type="OrthoDB" id="63267at2759"/>
<dbReference type="Gene3D" id="3.30.200.20">
    <property type="entry name" value="Phosphorylase Kinase, domain 1"/>
    <property type="match status" value="1"/>
</dbReference>
<evidence type="ECO:0000313" key="11">
    <source>
        <dbReference type="Proteomes" id="UP000070089"/>
    </source>
</evidence>
<feature type="domain" description="AGC-kinase C-terminal" evidence="9">
    <location>
        <begin position="304"/>
        <end position="359"/>
    </location>
</feature>
<evidence type="ECO:0000256" key="5">
    <source>
        <dbReference type="ARBA" id="ARBA00022840"/>
    </source>
</evidence>
<dbReference type="VEuPathDB" id="GiardiaDB:QR46_3894"/>
<keyword evidence="3 6" id="KW-0547">Nucleotide-binding</keyword>
<feature type="region of interest" description="Disordered" evidence="7">
    <location>
        <begin position="399"/>
        <end position="427"/>
    </location>
</feature>
<feature type="binding site" evidence="6">
    <location>
        <position position="73"/>
    </location>
    <ligand>
        <name>ATP</name>
        <dbReference type="ChEBI" id="CHEBI:30616"/>
    </ligand>
</feature>
<accession>A0A132NQ23</accession>
<dbReference type="PROSITE" id="PS51285">
    <property type="entry name" value="AGC_KINASE_CTER"/>
    <property type="match status" value="1"/>
</dbReference>
<dbReference type="InterPro" id="IPR000719">
    <property type="entry name" value="Prot_kinase_dom"/>
</dbReference>
<dbReference type="SMART" id="SM00133">
    <property type="entry name" value="S_TK_X"/>
    <property type="match status" value="1"/>
</dbReference>
<evidence type="ECO:0000256" key="4">
    <source>
        <dbReference type="ARBA" id="ARBA00022777"/>
    </source>
</evidence>
<proteinExistence type="predicted"/>
<dbReference type="GO" id="GO:0004674">
    <property type="term" value="F:protein serine/threonine kinase activity"/>
    <property type="evidence" value="ECO:0007669"/>
    <property type="project" value="UniProtKB-KW"/>
</dbReference>
<dbReference type="PROSITE" id="PS00107">
    <property type="entry name" value="PROTEIN_KINASE_ATP"/>
    <property type="match status" value="1"/>
</dbReference>
<organism evidence="10 11">
    <name type="scientific">Giardia duodenalis assemblage B</name>
    <dbReference type="NCBI Taxonomy" id="1394984"/>
    <lineage>
        <taxon>Eukaryota</taxon>
        <taxon>Metamonada</taxon>
        <taxon>Diplomonadida</taxon>
        <taxon>Hexamitidae</taxon>
        <taxon>Giardiinae</taxon>
        <taxon>Giardia</taxon>
    </lineage>
</organism>
<sequence>MFSFTIITRIHKKMGQNQSGVAGATGLRDSDAYIDPPPSSPDEFTFMKVLGKGSFGTVCLAKHKGNNKIYALKVLTKQHVIESREVDHAISERAILASLNHPFLMRLYGAFQTPTRLIMVLEYVPGGELFFHLKKKVTFDESYVKLVAAQLVLAIEYLHDMNIVIRDLKPENILLQANGYIKVTDFGLSKQNLSMTLGAKTMAGTSEYFSPEQVQNCGHGKGVDMWALGIIIYELLTGSPPFYSDDKRAMFRKIIGEQPKMPSYFKEDLKDLLKGLLEKKPRSRLGCRKENGGIKELKAHPWFSGINWDKLYRKEYAIPYKPTITDNLDLSNFDKSFTELDFDFSGEPLYRREHTTDDDQIFQDFCKAYATGAEDDQKTNCNTDNDENNTFTQTGQVTYDTADAQDSAKSLPACLVDDDDTDMPPPP</sequence>
<dbReference type="Gene3D" id="1.10.510.10">
    <property type="entry name" value="Transferase(Phosphotransferase) domain 1"/>
    <property type="match status" value="1"/>
</dbReference>
<evidence type="ECO:0000256" key="7">
    <source>
        <dbReference type="SAM" id="MobiDB-lite"/>
    </source>
</evidence>
<keyword evidence="4 10" id="KW-0418">Kinase</keyword>
<reference evidence="10 11" key="1">
    <citation type="journal article" date="2015" name="Mol. Biochem. Parasitol.">
        <title>Identification of polymorphic genes for use in assemblage B genotyping assays through comparative genomics of multiple assemblage B Giardia duodenalis isolates.</title>
        <authorList>
            <person name="Wielinga C."/>
            <person name="Thompson R.C."/>
            <person name="Monis P."/>
            <person name="Ryan U."/>
        </authorList>
    </citation>
    <scope>NUCLEOTIDE SEQUENCE [LARGE SCALE GENOMIC DNA]</scope>
    <source>
        <strain evidence="10 11">BAH15c1</strain>
    </source>
</reference>
<dbReference type="SMART" id="SM00220">
    <property type="entry name" value="S_TKc"/>
    <property type="match status" value="1"/>
</dbReference>
<dbReference type="InterPro" id="IPR017441">
    <property type="entry name" value="Protein_kinase_ATP_BS"/>
</dbReference>
<dbReference type="Pfam" id="PF00069">
    <property type="entry name" value="Pkinase"/>
    <property type="match status" value="1"/>
</dbReference>
<dbReference type="Proteomes" id="UP000070089">
    <property type="component" value="Unassembled WGS sequence"/>
</dbReference>
<dbReference type="FunFam" id="1.10.510.10:FF:000465">
    <property type="entry name" value="Non-specific serine/threonine protein kinase"/>
    <property type="match status" value="1"/>
</dbReference>
<dbReference type="AlphaFoldDB" id="A0A132NQ23"/>
<dbReference type="PROSITE" id="PS50011">
    <property type="entry name" value="PROTEIN_KINASE_DOM"/>
    <property type="match status" value="1"/>
</dbReference>
<dbReference type="GO" id="GO:0005524">
    <property type="term" value="F:ATP binding"/>
    <property type="evidence" value="ECO:0007669"/>
    <property type="project" value="UniProtKB-UniRule"/>
</dbReference>
<name>A0A132NQ23_GIAIN</name>
<feature type="compositionally biased region" description="Acidic residues" evidence="7">
    <location>
        <begin position="416"/>
        <end position="427"/>
    </location>
</feature>
<evidence type="ECO:0000256" key="6">
    <source>
        <dbReference type="PROSITE-ProRule" id="PRU10141"/>
    </source>
</evidence>
<evidence type="ECO:0000259" key="8">
    <source>
        <dbReference type="PROSITE" id="PS50011"/>
    </source>
</evidence>
<evidence type="ECO:0000313" key="10">
    <source>
        <dbReference type="EMBL" id="KWX12120.1"/>
    </source>
</evidence>
<keyword evidence="5 6" id="KW-0067">ATP-binding</keyword>
<protein>
    <submittedName>
        <fullName evidence="10">Kinase/ AGC PKA/ Serine/threonine-protein kinase</fullName>
    </submittedName>
</protein>
<dbReference type="FunFam" id="3.30.200.20:FF:000042">
    <property type="entry name" value="Aurora kinase A"/>
    <property type="match status" value="1"/>
</dbReference>
<evidence type="ECO:0000256" key="3">
    <source>
        <dbReference type="ARBA" id="ARBA00022741"/>
    </source>
</evidence>
<dbReference type="SUPFAM" id="SSF56112">
    <property type="entry name" value="Protein kinase-like (PK-like)"/>
    <property type="match status" value="1"/>
</dbReference>